<dbReference type="Proteomes" id="UP000789572">
    <property type="component" value="Unassembled WGS sequence"/>
</dbReference>
<feature type="non-terminal residue" evidence="2">
    <location>
        <position position="1"/>
    </location>
</feature>
<sequence>GNLVQTVIRVIKKMKRDVKLHLSFIDSLKELNKEVRDDLNKKTADKTKEVEEKTEKLENVGNELI</sequence>
<accession>A0A9N9EG08</accession>
<feature type="non-terminal residue" evidence="2">
    <location>
        <position position="65"/>
    </location>
</feature>
<proteinExistence type="predicted"/>
<evidence type="ECO:0000313" key="2">
    <source>
        <dbReference type="EMBL" id="CAG8673401.1"/>
    </source>
</evidence>
<name>A0A9N9EG08_9GLOM</name>
<keyword evidence="3" id="KW-1185">Reference proteome</keyword>
<dbReference type="AlphaFoldDB" id="A0A9N9EG08"/>
<comment type="caution">
    <text evidence="2">The sequence shown here is derived from an EMBL/GenBank/DDBJ whole genome shotgun (WGS) entry which is preliminary data.</text>
</comment>
<reference evidence="2" key="1">
    <citation type="submission" date="2021-06" db="EMBL/GenBank/DDBJ databases">
        <authorList>
            <person name="Kallberg Y."/>
            <person name="Tangrot J."/>
            <person name="Rosling A."/>
        </authorList>
    </citation>
    <scope>NUCLEOTIDE SEQUENCE</scope>
    <source>
        <strain evidence="2">IA702</strain>
    </source>
</reference>
<protein>
    <submittedName>
        <fullName evidence="2">9474_t:CDS:1</fullName>
    </submittedName>
</protein>
<dbReference type="OrthoDB" id="10506001at2759"/>
<gene>
    <name evidence="2" type="ORF">POCULU_LOCUS11097</name>
</gene>
<feature type="region of interest" description="Disordered" evidence="1">
    <location>
        <begin position="42"/>
        <end position="65"/>
    </location>
</feature>
<evidence type="ECO:0000313" key="3">
    <source>
        <dbReference type="Proteomes" id="UP000789572"/>
    </source>
</evidence>
<organism evidence="2 3">
    <name type="scientific">Paraglomus occultum</name>
    <dbReference type="NCBI Taxonomy" id="144539"/>
    <lineage>
        <taxon>Eukaryota</taxon>
        <taxon>Fungi</taxon>
        <taxon>Fungi incertae sedis</taxon>
        <taxon>Mucoromycota</taxon>
        <taxon>Glomeromycotina</taxon>
        <taxon>Glomeromycetes</taxon>
        <taxon>Paraglomerales</taxon>
        <taxon>Paraglomeraceae</taxon>
        <taxon>Paraglomus</taxon>
    </lineage>
</organism>
<dbReference type="EMBL" id="CAJVPJ010007087">
    <property type="protein sequence ID" value="CAG8673401.1"/>
    <property type="molecule type" value="Genomic_DNA"/>
</dbReference>
<feature type="compositionally biased region" description="Basic and acidic residues" evidence="1">
    <location>
        <begin position="42"/>
        <end position="58"/>
    </location>
</feature>
<evidence type="ECO:0000256" key="1">
    <source>
        <dbReference type="SAM" id="MobiDB-lite"/>
    </source>
</evidence>